<feature type="transmembrane region" description="Helical" evidence="6">
    <location>
        <begin position="296"/>
        <end position="313"/>
    </location>
</feature>
<dbReference type="EMBL" id="DWZE01000035">
    <property type="protein sequence ID" value="HJA82886.1"/>
    <property type="molecule type" value="Genomic_DNA"/>
</dbReference>
<name>A0A9D2HR22_9BACE</name>
<dbReference type="Pfam" id="PF12704">
    <property type="entry name" value="MacB_PCD"/>
    <property type="match status" value="1"/>
</dbReference>
<feature type="transmembrane region" description="Helical" evidence="6">
    <location>
        <begin position="347"/>
        <end position="368"/>
    </location>
</feature>
<dbReference type="InterPro" id="IPR050250">
    <property type="entry name" value="Macrolide_Exporter_MacB"/>
</dbReference>
<dbReference type="Proteomes" id="UP000823860">
    <property type="component" value="Unassembled WGS sequence"/>
</dbReference>
<evidence type="ECO:0000256" key="5">
    <source>
        <dbReference type="ARBA" id="ARBA00023136"/>
    </source>
</evidence>
<dbReference type="InterPro" id="IPR003838">
    <property type="entry name" value="ABC3_permease_C"/>
</dbReference>
<dbReference type="PANTHER" id="PTHR30572:SF18">
    <property type="entry name" value="ABC-TYPE MACROLIDE FAMILY EXPORT SYSTEM PERMEASE COMPONENT 2"/>
    <property type="match status" value="1"/>
</dbReference>
<keyword evidence="3 6" id="KW-0812">Transmembrane</keyword>
<evidence type="ECO:0000256" key="2">
    <source>
        <dbReference type="ARBA" id="ARBA00022475"/>
    </source>
</evidence>
<evidence type="ECO:0000256" key="1">
    <source>
        <dbReference type="ARBA" id="ARBA00004651"/>
    </source>
</evidence>
<keyword evidence="4 6" id="KW-1133">Transmembrane helix</keyword>
<reference evidence="9" key="2">
    <citation type="submission" date="2021-04" db="EMBL/GenBank/DDBJ databases">
        <authorList>
            <person name="Gilroy R."/>
        </authorList>
    </citation>
    <scope>NUCLEOTIDE SEQUENCE</scope>
    <source>
        <strain evidence="9">ChiHecec1B25-7008</strain>
    </source>
</reference>
<accession>A0A9D2HR22</accession>
<evidence type="ECO:0000313" key="10">
    <source>
        <dbReference type="Proteomes" id="UP000823860"/>
    </source>
</evidence>
<keyword evidence="5 6" id="KW-0472">Membrane</keyword>
<dbReference type="GO" id="GO:0005886">
    <property type="term" value="C:plasma membrane"/>
    <property type="evidence" value="ECO:0007669"/>
    <property type="project" value="UniProtKB-SubCell"/>
</dbReference>
<evidence type="ECO:0000256" key="4">
    <source>
        <dbReference type="ARBA" id="ARBA00022989"/>
    </source>
</evidence>
<evidence type="ECO:0000256" key="6">
    <source>
        <dbReference type="SAM" id="Phobius"/>
    </source>
</evidence>
<feature type="transmembrane region" description="Helical" evidence="6">
    <location>
        <begin position="21"/>
        <end position="40"/>
    </location>
</feature>
<dbReference type="GO" id="GO:0022857">
    <property type="term" value="F:transmembrane transporter activity"/>
    <property type="evidence" value="ECO:0007669"/>
    <property type="project" value="TreeGrafter"/>
</dbReference>
<dbReference type="InterPro" id="IPR025857">
    <property type="entry name" value="MacB_PCD"/>
</dbReference>
<evidence type="ECO:0000259" key="8">
    <source>
        <dbReference type="Pfam" id="PF12704"/>
    </source>
</evidence>
<feature type="transmembrane region" description="Helical" evidence="6">
    <location>
        <begin position="388"/>
        <end position="410"/>
    </location>
</feature>
<feature type="domain" description="MacB-like periplasmic core" evidence="8">
    <location>
        <begin position="25"/>
        <end position="245"/>
    </location>
</feature>
<keyword evidence="2" id="KW-1003">Cell membrane</keyword>
<dbReference type="PANTHER" id="PTHR30572">
    <property type="entry name" value="MEMBRANE COMPONENT OF TRANSPORTER-RELATED"/>
    <property type="match status" value="1"/>
</dbReference>
<organism evidence="9 10">
    <name type="scientific">Candidatus Bacteroides intestinavium</name>
    <dbReference type="NCBI Taxonomy" id="2838469"/>
    <lineage>
        <taxon>Bacteria</taxon>
        <taxon>Pseudomonadati</taxon>
        <taxon>Bacteroidota</taxon>
        <taxon>Bacteroidia</taxon>
        <taxon>Bacteroidales</taxon>
        <taxon>Bacteroidaceae</taxon>
        <taxon>Bacteroides</taxon>
    </lineage>
</organism>
<proteinExistence type="predicted"/>
<evidence type="ECO:0000256" key="3">
    <source>
        <dbReference type="ARBA" id="ARBA00022692"/>
    </source>
</evidence>
<dbReference type="Pfam" id="PF02687">
    <property type="entry name" value="FtsX"/>
    <property type="match status" value="1"/>
</dbReference>
<comment type="subcellular location">
    <subcellularLocation>
        <location evidence="1">Cell membrane</location>
        <topology evidence="1">Multi-pass membrane protein</topology>
    </subcellularLocation>
</comment>
<evidence type="ECO:0000313" key="9">
    <source>
        <dbReference type="EMBL" id="HJA82886.1"/>
    </source>
</evidence>
<feature type="domain" description="ABC3 transporter permease C-terminal" evidence="7">
    <location>
        <begin position="297"/>
        <end position="424"/>
    </location>
</feature>
<gene>
    <name evidence="9" type="ORF">H9785_02765</name>
</gene>
<comment type="caution">
    <text evidence="9">The sequence shown here is derived from an EMBL/GenBank/DDBJ whole genome shotgun (WGS) entry which is preliminary data.</text>
</comment>
<evidence type="ECO:0000259" key="7">
    <source>
        <dbReference type="Pfam" id="PF02687"/>
    </source>
</evidence>
<dbReference type="AlphaFoldDB" id="A0A9D2HR22"/>
<reference evidence="9" key="1">
    <citation type="journal article" date="2021" name="PeerJ">
        <title>Extensive microbial diversity within the chicken gut microbiome revealed by metagenomics and culture.</title>
        <authorList>
            <person name="Gilroy R."/>
            <person name="Ravi A."/>
            <person name="Getino M."/>
            <person name="Pursley I."/>
            <person name="Horton D.L."/>
            <person name="Alikhan N.F."/>
            <person name="Baker D."/>
            <person name="Gharbi K."/>
            <person name="Hall N."/>
            <person name="Watson M."/>
            <person name="Adriaenssens E.M."/>
            <person name="Foster-Nyarko E."/>
            <person name="Jarju S."/>
            <person name="Secka A."/>
            <person name="Antonio M."/>
            <person name="Oren A."/>
            <person name="Chaudhuri R.R."/>
            <person name="La Ragione R."/>
            <person name="Hildebrand F."/>
            <person name="Pallen M.J."/>
        </authorList>
    </citation>
    <scope>NUCLEOTIDE SEQUENCE</scope>
    <source>
        <strain evidence="9">ChiHecec1B25-7008</strain>
    </source>
</reference>
<sequence length="433" mass="48477">MIKQYFQQAWAQLRQQPLISTVNVAGTALSIFLIMLVVMVQQVDVEPFAPESKRDRMLYYTYTSVRNERMWGANDSSNGCMSVDVADRCFRTLTTPEACTVYTTWNVTTPASMPGQPAFSVDLKETDDVFWRVFDFGFIDGKPYDKATFDAGQPVAVITRSVARALFSTDRDVAGREFLLNHAPYRVAGVVEDVSILASTAYAQVWVPFTSTDTPKDVSTGGIMGNFSCALLARSRADFPAIRAESDRSVRAYNDARKEEGWEIFMRNRPYDQEKNALATSSNNEPDLQGERNRRLMVYLILLIVPAINLSSMTQSRLRQRVAEIGVRRAFGCTRWELTVQILAENFIVTLLAGTIGFVLSLLFGFLASDVLFAQEFSRTLNPPVVDASILLHASTFGWALLFCFVLNLLSTGIPTWRAVRMNIVESIGGRLH</sequence>
<protein>
    <submittedName>
        <fullName evidence="9">ABC transporter permease</fullName>
    </submittedName>
</protein>